<reference evidence="2" key="1">
    <citation type="journal article" date="2019" name="Int. J. Syst. Evol. Microbiol.">
        <title>The Global Catalogue of Microorganisms (GCM) 10K type strain sequencing project: providing services to taxonomists for standard genome sequencing and annotation.</title>
        <authorList>
            <consortium name="The Broad Institute Genomics Platform"/>
            <consortium name="The Broad Institute Genome Sequencing Center for Infectious Disease"/>
            <person name="Wu L."/>
            <person name="Ma J."/>
        </authorList>
    </citation>
    <scope>NUCLEOTIDE SEQUENCE [LARGE SCALE GENOMIC DNA]</scope>
    <source>
        <strain evidence="2">KCTC 3913</strain>
    </source>
</reference>
<organism evidence="1 2">
    <name type="scientific">Bacillus seohaeanensis</name>
    <dbReference type="NCBI Taxonomy" id="284580"/>
    <lineage>
        <taxon>Bacteria</taxon>
        <taxon>Bacillati</taxon>
        <taxon>Bacillota</taxon>
        <taxon>Bacilli</taxon>
        <taxon>Bacillales</taxon>
        <taxon>Bacillaceae</taxon>
        <taxon>Bacillus</taxon>
    </lineage>
</organism>
<evidence type="ECO:0000313" key="1">
    <source>
        <dbReference type="EMBL" id="MFD2683132.1"/>
    </source>
</evidence>
<dbReference type="EMBL" id="JBHUMF010000035">
    <property type="protein sequence ID" value="MFD2683132.1"/>
    <property type="molecule type" value="Genomic_DNA"/>
</dbReference>
<accession>A0ABW5RXE8</accession>
<sequence length="76" mass="8767">MEQNVILQAIKELQVAMKEGFTKLETRMDSLKSRMLAVEEGQQELIDSVNLLVKENWNTKKDIVRIEKSLGMNGQF</sequence>
<protein>
    <submittedName>
        <fullName evidence="1">Uncharacterized protein</fullName>
    </submittedName>
</protein>
<evidence type="ECO:0000313" key="2">
    <source>
        <dbReference type="Proteomes" id="UP001597506"/>
    </source>
</evidence>
<comment type="caution">
    <text evidence="1">The sequence shown here is derived from an EMBL/GenBank/DDBJ whole genome shotgun (WGS) entry which is preliminary data.</text>
</comment>
<keyword evidence="2" id="KW-1185">Reference proteome</keyword>
<name>A0ABW5RXE8_9BACI</name>
<proteinExistence type="predicted"/>
<dbReference type="Proteomes" id="UP001597506">
    <property type="component" value="Unassembled WGS sequence"/>
</dbReference>
<gene>
    <name evidence="1" type="ORF">ACFSUL_20575</name>
</gene>
<dbReference type="RefSeq" id="WP_377938158.1">
    <property type="nucleotide sequence ID" value="NZ_JBHUMF010000035.1"/>
</dbReference>